<dbReference type="PROSITE" id="PS51257">
    <property type="entry name" value="PROKAR_LIPOPROTEIN"/>
    <property type="match status" value="1"/>
</dbReference>
<dbReference type="RefSeq" id="WP_200128026.1">
    <property type="nucleotide sequence ID" value="NZ_CP054705.1"/>
</dbReference>
<evidence type="ECO:0000313" key="4">
    <source>
        <dbReference type="Proteomes" id="UP000595823"/>
    </source>
</evidence>
<keyword evidence="1 2" id="KW-0732">Signal</keyword>
<dbReference type="PIRSF" id="PIRSF006470">
    <property type="entry name" value="DctB"/>
    <property type="match status" value="1"/>
</dbReference>
<dbReference type="PANTHER" id="PTHR33376">
    <property type="match status" value="1"/>
</dbReference>
<dbReference type="NCBIfam" id="NF037995">
    <property type="entry name" value="TRAP_S1"/>
    <property type="match status" value="1"/>
</dbReference>
<dbReference type="Proteomes" id="UP000595823">
    <property type="component" value="Chromosome"/>
</dbReference>
<organism evidence="3 4">
    <name type="scientific">Salicibibacter cibarius</name>
    <dbReference type="NCBI Taxonomy" id="2743000"/>
    <lineage>
        <taxon>Bacteria</taxon>
        <taxon>Bacillati</taxon>
        <taxon>Bacillota</taxon>
        <taxon>Bacilli</taxon>
        <taxon>Bacillales</taxon>
        <taxon>Bacillaceae</taxon>
        <taxon>Salicibibacter</taxon>
    </lineage>
</organism>
<accession>A0A7T6Z1Q3</accession>
<proteinExistence type="predicted"/>
<dbReference type="GO" id="GO:0055085">
    <property type="term" value="P:transmembrane transport"/>
    <property type="evidence" value="ECO:0007669"/>
    <property type="project" value="InterPro"/>
</dbReference>
<evidence type="ECO:0000256" key="2">
    <source>
        <dbReference type="SAM" id="SignalP"/>
    </source>
</evidence>
<dbReference type="Pfam" id="PF03480">
    <property type="entry name" value="DctP"/>
    <property type="match status" value="1"/>
</dbReference>
<evidence type="ECO:0000256" key="1">
    <source>
        <dbReference type="ARBA" id="ARBA00022729"/>
    </source>
</evidence>
<feature type="chain" id="PRO_5032919064" evidence="2">
    <location>
        <begin position="26"/>
        <end position="330"/>
    </location>
</feature>
<dbReference type="InterPro" id="IPR018389">
    <property type="entry name" value="DctP_fam"/>
</dbReference>
<dbReference type="KEGG" id="scia:HUG15_07085"/>
<dbReference type="GO" id="GO:0030288">
    <property type="term" value="C:outer membrane-bounded periplasmic space"/>
    <property type="evidence" value="ECO:0007669"/>
    <property type="project" value="InterPro"/>
</dbReference>
<dbReference type="InterPro" id="IPR038404">
    <property type="entry name" value="TRAP_DctP_sf"/>
</dbReference>
<dbReference type="AlphaFoldDB" id="A0A7T6Z1Q3"/>
<dbReference type="Gene3D" id="3.40.190.170">
    <property type="entry name" value="Bacterial extracellular solute-binding protein, family 7"/>
    <property type="match status" value="1"/>
</dbReference>
<sequence length="330" mass="36971">MKKQAVLVAMVVILILSGCTNMINADEMQQFRLAHSATESHPAHQSMLYFADSVYEKSNGDINIEVYANEQLGSERETVELLQAGAIDFAQLGAGNLESFSETYSLFSLPYLFDNEEHYHQAMDSEIAEYFYQSTEEIGFKGLSYYDAGARSFYTNKAIERPDDLAGLKLRVQPSETILAMMNAFGVSATPMSYGEVYTGLQQGVIDGAENSELNVVSTGHYEVISDFSHTEHIIAPDVLNVSNITWENFSEAEKQMISEASEEATEMHKALWAEETSRAIEEAEASGIEFHHPDKEPFIEAVEPLHDRYSSNEETGYIYEQIRELVEGD</sequence>
<dbReference type="CDD" id="cd13671">
    <property type="entry name" value="PBP2_TRAP_SBP_like_3"/>
    <property type="match status" value="1"/>
</dbReference>
<reference evidence="3 4" key="1">
    <citation type="submission" date="2020-06" db="EMBL/GenBank/DDBJ databases">
        <title>Genomic analysis of Salicibibacter sp. NKC5-3.</title>
        <authorList>
            <person name="Oh Y.J."/>
        </authorList>
    </citation>
    <scope>NUCLEOTIDE SEQUENCE [LARGE SCALE GENOMIC DNA]</scope>
    <source>
        <strain evidence="3 4">NKC5-3</strain>
    </source>
</reference>
<dbReference type="PANTHER" id="PTHR33376:SF2">
    <property type="entry name" value="DICARBOXYLATE-BINDING PERIPLASMIC PROTEIN"/>
    <property type="match status" value="1"/>
</dbReference>
<dbReference type="InterPro" id="IPR004682">
    <property type="entry name" value="TRAP_DctP"/>
</dbReference>
<dbReference type="EMBL" id="CP054705">
    <property type="protein sequence ID" value="QQK75373.1"/>
    <property type="molecule type" value="Genomic_DNA"/>
</dbReference>
<evidence type="ECO:0000313" key="3">
    <source>
        <dbReference type="EMBL" id="QQK75373.1"/>
    </source>
</evidence>
<name>A0A7T6Z1Q3_9BACI</name>
<keyword evidence="4" id="KW-1185">Reference proteome</keyword>
<dbReference type="GO" id="GO:0030246">
    <property type="term" value="F:carbohydrate binding"/>
    <property type="evidence" value="ECO:0007669"/>
    <property type="project" value="TreeGrafter"/>
</dbReference>
<feature type="signal peptide" evidence="2">
    <location>
        <begin position="1"/>
        <end position="25"/>
    </location>
</feature>
<gene>
    <name evidence="3" type="ORF">HUG15_07085</name>
</gene>
<dbReference type="NCBIfam" id="TIGR00787">
    <property type="entry name" value="dctP"/>
    <property type="match status" value="1"/>
</dbReference>
<protein>
    <submittedName>
        <fullName evidence="3">TRAP transporter substrate-binding protein</fullName>
    </submittedName>
</protein>